<organism evidence="1 2">
    <name type="scientific">Hymenolepis diminuta</name>
    <name type="common">Rat tapeworm</name>
    <dbReference type="NCBI Taxonomy" id="6216"/>
    <lineage>
        <taxon>Eukaryota</taxon>
        <taxon>Metazoa</taxon>
        <taxon>Spiralia</taxon>
        <taxon>Lophotrochozoa</taxon>
        <taxon>Platyhelminthes</taxon>
        <taxon>Cestoda</taxon>
        <taxon>Eucestoda</taxon>
        <taxon>Cyclophyllidea</taxon>
        <taxon>Hymenolepididae</taxon>
        <taxon>Hymenolepis</taxon>
    </lineage>
</organism>
<accession>A0A564Y915</accession>
<reference evidence="1 2" key="1">
    <citation type="submission" date="2019-07" db="EMBL/GenBank/DDBJ databases">
        <authorList>
            <person name="Jastrzebski P J."/>
            <person name="Paukszto L."/>
            <person name="Jastrzebski P J."/>
        </authorList>
    </citation>
    <scope>NUCLEOTIDE SEQUENCE [LARGE SCALE GENOMIC DNA]</scope>
    <source>
        <strain evidence="1 2">WMS-il1</strain>
    </source>
</reference>
<dbReference type="Proteomes" id="UP000321570">
    <property type="component" value="Unassembled WGS sequence"/>
</dbReference>
<name>A0A564Y915_HYMDI</name>
<gene>
    <name evidence="1" type="ORF">WMSIL1_LOCUS3573</name>
</gene>
<evidence type="ECO:0000313" key="2">
    <source>
        <dbReference type="Proteomes" id="UP000321570"/>
    </source>
</evidence>
<dbReference type="AlphaFoldDB" id="A0A564Y915"/>
<protein>
    <submittedName>
        <fullName evidence="1">Uncharacterized protein</fullName>
    </submittedName>
</protein>
<sequence>MKSPARGCAFWPRMDKDIEYLSCASETNASKQQGTPVVNVLYYGHKRKPRGQGYILISRVCAILYNSEEFQSFLGKPRPFDTNNTLSISLPKELFIDSPNRILICSLKLIYKVTINITFHYLLSNDIGLTATWPSYQGVGEYLSEETVVRFEPEVQKRRVDASYFDLIKIKDPLGNTVQQWRDVKTLEALNLFYILISDAAERRWTIVTRVGEEIEKIYFHVRHDFLPPLQAQVAVQREIKPVDVNVTFSVCASYSNGQAISGIYDAQLCICSL</sequence>
<proteinExistence type="predicted"/>
<dbReference type="EMBL" id="CABIJS010000111">
    <property type="protein sequence ID" value="VUZ43740.1"/>
    <property type="molecule type" value="Genomic_DNA"/>
</dbReference>
<keyword evidence="2" id="KW-1185">Reference proteome</keyword>
<evidence type="ECO:0000313" key="1">
    <source>
        <dbReference type="EMBL" id="VUZ43740.1"/>
    </source>
</evidence>